<dbReference type="InterPro" id="IPR003695">
    <property type="entry name" value="Ppx_GppA_N"/>
</dbReference>
<dbReference type="Gene3D" id="3.30.420.40">
    <property type="match status" value="1"/>
</dbReference>
<dbReference type="PANTHER" id="PTHR30005">
    <property type="entry name" value="EXOPOLYPHOSPHATASE"/>
    <property type="match status" value="1"/>
</dbReference>
<comment type="caution">
    <text evidence="2">The sequence shown here is derived from an EMBL/GenBank/DDBJ whole genome shotgun (WGS) entry which is preliminary data.</text>
</comment>
<dbReference type="Pfam" id="PF02541">
    <property type="entry name" value="Ppx-GppA"/>
    <property type="match status" value="1"/>
</dbReference>
<sequence>MTAPRYTIIDLGSNSFHMLTVTKSDDGFSVFSKKKQKVRLASGLDGNNDLNQQTIESGLNCLREFRAELDKIQPCKILISATAALRLANNKQLFIPQAEQILQNPINLISGIDEAKTIYRGVAFTEQLQKQLLVIDIGGASTELIIGKGSEVLQAESLNMGCVTWLNNHFSDNQLNHANFTAAIAAAKQVIEPYIQQYQSLGWSLCMGASGTIQAVNEVNSTQQLDSDLTLSLLNNIKQQCIDSTQIDQLQIDGLKTSRKPVFASGLAILIALFECLNVEHIKPSKGALREGLISILFEK</sequence>
<dbReference type="RefSeq" id="WP_284203851.1">
    <property type="nucleotide sequence ID" value="NZ_BSPQ01000005.1"/>
</dbReference>
<reference evidence="3" key="1">
    <citation type="journal article" date="2019" name="Int. J. Syst. Evol. Microbiol.">
        <title>The Global Catalogue of Microorganisms (GCM) 10K type strain sequencing project: providing services to taxonomists for standard genome sequencing and annotation.</title>
        <authorList>
            <consortium name="The Broad Institute Genomics Platform"/>
            <consortium name="The Broad Institute Genome Sequencing Center for Infectious Disease"/>
            <person name="Wu L."/>
            <person name="Ma J."/>
        </authorList>
    </citation>
    <scope>NUCLEOTIDE SEQUENCE [LARGE SCALE GENOMIC DNA]</scope>
    <source>
        <strain evidence="3">NBRC 103166</strain>
    </source>
</reference>
<protein>
    <recommendedName>
        <fullName evidence="1">Ppx/GppA phosphatase N-terminal domain-containing protein</fullName>
    </recommendedName>
</protein>
<evidence type="ECO:0000259" key="1">
    <source>
        <dbReference type="Pfam" id="PF02541"/>
    </source>
</evidence>
<feature type="domain" description="Ppx/GppA phosphatase N-terminal" evidence="1">
    <location>
        <begin position="22"/>
        <end position="294"/>
    </location>
</feature>
<dbReference type="InterPro" id="IPR043129">
    <property type="entry name" value="ATPase_NBD"/>
</dbReference>
<gene>
    <name evidence="2" type="ORF">GCM10007916_17970</name>
</gene>
<name>A0ABQ6E055_9GAMM</name>
<organism evidence="2 3">
    <name type="scientific">Psychromonas marina</name>
    <dbReference type="NCBI Taxonomy" id="88364"/>
    <lineage>
        <taxon>Bacteria</taxon>
        <taxon>Pseudomonadati</taxon>
        <taxon>Pseudomonadota</taxon>
        <taxon>Gammaproteobacteria</taxon>
        <taxon>Alteromonadales</taxon>
        <taxon>Psychromonadaceae</taxon>
        <taxon>Psychromonas</taxon>
    </lineage>
</organism>
<proteinExistence type="predicted"/>
<evidence type="ECO:0000313" key="3">
    <source>
        <dbReference type="Proteomes" id="UP001157353"/>
    </source>
</evidence>
<dbReference type="InterPro" id="IPR050273">
    <property type="entry name" value="GppA/Ppx_hydrolase"/>
</dbReference>
<keyword evidence="3" id="KW-1185">Reference proteome</keyword>
<dbReference type="EMBL" id="BSPQ01000005">
    <property type="protein sequence ID" value="GLS90730.1"/>
    <property type="molecule type" value="Genomic_DNA"/>
</dbReference>
<evidence type="ECO:0000313" key="2">
    <source>
        <dbReference type="EMBL" id="GLS90730.1"/>
    </source>
</evidence>
<accession>A0ABQ6E055</accession>
<dbReference type="Proteomes" id="UP001157353">
    <property type="component" value="Unassembled WGS sequence"/>
</dbReference>
<dbReference type="PANTHER" id="PTHR30005:SF0">
    <property type="entry name" value="RETROGRADE REGULATION PROTEIN 2"/>
    <property type="match status" value="1"/>
</dbReference>
<dbReference type="Gene3D" id="3.30.420.150">
    <property type="entry name" value="Exopolyphosphatase. Domain 2"/>
    <property type="match status" value="1"/>
</dbReference>
<dbReference type="SUPFAM" id="SSF53067">
    <property type="entry name" value="Actin-like ATPase domain"/>
    <property type="match status" value="2"/>
</dbReference>